<name>A0A4Z2G7X6_9TELE</name>
<gene>
    <name evidence="2" type="ORF">EYF80_040751</name>
</gene>
<feature type="compositionally biased region" description="Polar residues" evidence="1">
    <location>
        <begin position="51"/>
        <end position="62"/>
    </location>
</feature>
<dbReference type="Proteomes" id="UP000314294">
    <property type="component" value="Unassembled WGS sequence"/>
</dbReference>
<feature type="compositionally biased region" description="Basic and acidic residues" evidence="1">
    <location>
        <begin position="30"/>
        <end position="42"/>
    </location>
</feature>
<protein>
    <submittedName>
        <fullName evidence="2">Uncharacterized protein</fullName>
    </submittedName>
</protein>
<keyword evidence="3" id="KW-1185">Reference proteome</keyword>
<organism evidence="2 3">
    <name type="scientific">Liparis tanakae</name>
    <name type="common">Tanaka's snailfish</name>
    <dbReference type="NCBI Taxonomy" id="230148"/>
    <lineage>
        <taxon>Eukaryota</taxon>
        <taxon>Metazoa</taxon>
        <taxon>Chordata</taxon>
        <taxon>Craniata</taxon>
        <taxon>Vertebrata</taxon>
        <taxon>Euteleostomi</taxon>
        <taxon>Actinopterygii</taxon>
        <taxon>Neopterygii</taxon>
        <taxon>Teleostei</taxon>
        <taxon>Neoteleostei</taxon>
        <taxon>Acanthomorphata</taxon>
        <taxon>Eupercaria</taxon>
        <taxon>Perciformes</taxon>
        <taxon>Cottioidei</taxon>
        <taxon>Cottales</taxon>
        <taxon>Liparidae</taxon>
        <taxon>Liparis</taxon>
    </lineage>
</organism>
<dbReference type="EMBL" id="SRLO01000672">
    <property type="protein sequence ID" value="TNN49043.1"/>
    <property type="molecule type" value="Genomic_DNA"/>
</dbReference>
<proteinExistence type="predicted"/>
<sequence>MPLSAPASVRAVIHVDACGQQGWLTVLIRSGDRSGRQSRTEQRIPVPLDARQTQPRATGLLN</sequence>
<comment type="caution">
    <text evidence="2">The sequence shown here is derived from an EMBL/GenBank/DDBJ whole genome shotgun (WGS) entry which is preliminary data.</text>
</comment>
<evidence type="ECO:0000313" key="3">
    <source>
        <dbReference type="Proteomes" id="UP000314294"/>
    </source>
</evidence>
<reference evidence="2 3" key="1">
    <citation type="submission" date="2019-03" db="EMBL/GenBank/DDBJ databases">
        <title>First draft genome of Liparis tanakae, snailfish: a comprehensive survey of snailfish specific genes.</title>
        <authorList>
            <person name="Kim W."/>
            <person name="Song I."/>
            <person name="Jeong J.-H."/>
            <person name="Kim D."/>
            <person name="Kim S."/>
            <person name="Ryu S."/>
            <person name="Song J.Y."/>
            <person name="Lee S.K."/>
        </authorList>
    </citation>
    <scope>NUCLEOTIDE SEQUENCE [LARGE SCALE GENOMIC DNA]</scope>
    <source>
        <tissue evidence="2">Muscle</tissue>
    </source>
</reference>
<evidence type="ECO:0000256" key="1">
    <source>
        <dbReference type="SAM" id="MobiDB-lite"/>
    </source>
</evidence>
<evidence type="ECO:0000313" key="2">
    <source>
        <dbReference type="EMBL" id="TNN49043.1"/>
    </source>
</evidence>
<dbReference type="AlphaFoldDB" id="A0A4Z2G7X6"/>
<feature type="region of interest" description="Disordered" evidence="1">
    <location>
        <begin position="30"/>
        <end position="62"/>
    </location>
</feature>
<accession>A0A4Z2G7X6</accession>